<accession>A0ABP6ZVH5</accession>
<comment type="caution">
    <text evidence="2">The sequence shown here is derived from an EMBL/GenBank/DDBJ whole genome shotgun (WGS) entry which is preliminary data.</text>
</comment>
<feature type="region of interest" description="Disordered" evidence="1">
    <location>
        <begin position="91"/>
        <end position="125"/>
    </location>
</feature>
<evidence type="ECO:0000313" key="3">
    <source>
        <dbReference type="Proteomes" id="UP001501074"/>
    </source>
</evidence>
<protein>
    <submittedName>
        <fullName evidence="2">Uncharacterized protein</fullName>
    </submittedName>
</protein>
<dbReference type="Proteomes" id="UP001501074">
    <property type="component" value="Unassembled WGS sequence"/>
</dbReference>
<name>A0ABP6ZVH5_9ACTN</name>
<evidence type="ECO:0000256" key="1">
    <source>
        <dbReference type="SAM" id="MobiDB-lite"/>
    </source>
</evidence>
<sequence length="125" mass="13704">MPSAPTKTLQQTMAPVAHMRTDSRPQGLIDTSILILRAWLAPTELPVEMAISSVTLAELSAGPHEVRSNSEQHSYDERARRMEILQRAESEFDPIPFDAEAAPRRLQGPGAIARHRGRGPSDPSA</sequence>
<reference evidence="3" key="1">
    <citation type="journal article" date="2019" name="Int. J. Syst. Evol. Microbiol.">
        <title>The Global Catalogue of Microorganisms (GCM) 10K type strain sequencing project: providing services to taxonomists for standard genome sequencing and annotation.</title>
        <authorList>
            <consortium name="The Broad Institute Genomics Platform"/>
            <consortium name="The Broad Institute Genome Sequencing Center for Infectious Disease"/>
            <person name="Wu L."/>
            <person name="Ma J."/>
        </authorList>
    </citation>
    <scope>NUCLEOTIDE SEQUENCE [LARGE SCALE GENOMIC DNA]</scope>
    <source>
        <strain evidence="3">JCM 16902</strain>
    </source>
</reference>
<dbReference type="EMBL" id="BAAAZO010000006">
    <property type="protein sequence ID" value="GAA3617997.1"/>
    <property type="molecule type" value="Genomic_DNA"/>
</dbReference>
<evidence type="ECO:0000313" key="2">
    <source>
        <dbReference type="EMBL" id="GAA3617997.1"/>
    </source>
</evidence>
<keyword evidence="3" id="KW-1185">Reference proteome</keyword>
<organism evidence="2 3">
    <name type="scientific">Kineosporia mesophila</name>
    <dbReference type="NCBI Taxonomy" id="566012"/>
    <lineage>
        <taxon>Bacteria</taxon>
        <taxon>Bacillati</taxon>
        <taxon>Actinomycetota</taxon>
        <taxon>Actinomycetes</taxon>
        <taxon>Kineosporiales</taxon>
        <taxon>Kineosporiaceae</taxon>
        <taxon>Kineosporia</taxon>
    </lineage>
</organism>
<dbReference type="Gene3D" id="3.40.50.1010">
    <property type="entry name" value="5'-nuclease"/>
    <property type="match status" value="1"/>
</dbReference>
<proteinExistence type="predicted"/>
<gene>
    <name evidence="2" type="ORF">GCM10022223_38390</name>
</gene>